<evidence type="ECO:0000256" key="6">
    <source>
        <dbReference type="HAMAP-Rule" id="MF_01984"/>
    </source>
</evidence>
<dbReference type="NCBIfam" id="TIGR00421">
    <property type="entry name" value="ubiX_pad"/>
    <property type="match status" value="1"/>
</dbReference>
<dbReference type="InterPro" id="IPR004507">
    <property type="entry name" value="UbiX-like"/>
</dbReference>
<evidence type="ECO:0000256" key="4">
    <source>
        <dbReference type="ARBA" id="ARBA00022679"/>
    </source>
</evidence>
<accession>A0RW17</accession>
<keyword evidence="9" id="KW-1185">Reference proteome</keyword>
<dbReference type="AlphaFoldDB" id="A0RW17"/>
<keyword evidence="1 6" id="KW-0637">Prenyltransferase</keyword>
<dbReference type="EC" id="2.5.1.129" evidence="6"/>
<dbReference type="KEGG" id="csy:CENSYa_0902"/>
<dbReference type="STRING" id="414004.CENSYa_0902"/>
<keyword evidence="2 6" id="KW-0285">Flavoprotein</keyword>
<dbReference type="GO" id="GO:0016831">
    <property type="term" value="F:carboxy-lyase activity"/>
    <property type="evidence" value="ECO:0007669"/>
    <property type="project" value="TreeGrafter"/>
</dbReference>
<dbReference type="HAMAP" id="MF_01984">
    <property type="entry name" value="ubiX_pad"/>
    <property type="match status" value="1"/>
</dbReference>
<dbReference type="InterPro" id="IPR003382">
    <property type="entry name" value="Flavoprotein"/>
</dbReference>
<dbReference type="EnsemblBacteria" id="ABK77534">
    <property type="protein sequence ID" value="ABK77534"/>
    <property type="gene ID" value="CENSYa_0902"/>
</dbReference>
<evidence type="ECO:0000256" key="1">
    <source>
        <dbReference type="ARBA" id="ARBA00022602"/>
    </source>
</evidence>
<dbReference type="Pfam" id="PF02441">
    <property type="entry name" value="Flavoprotein"/>
    <property type="match status" value="1"/>
</dbReference>
<comment type="function">
    <text evidence="6">Flavin prenyltransferase that catalyzes the synthesis of the prenylated FMN cofactor (prenyl-FMN) for 4-hydroxy-3-polyprenylbenzoic acid decarboxylase UbiD. The prenyltransferase is metal-independent and links a dimethylallyl moiety from dimethylallyl monophosphate (DMAP) to the flavin N5 and C6 atoms of FMN.</text>
</comment>
<dbReference type="Gene3D" id="3.40.50.1950">
    <property type="entry name" value="Flavin prenyltransferase-like"/>
    <property type="match status" value="1"/>
</dbReference>
<comment type="caution">
    <text evidence="6">Lacks conserved residue(s) required for the propagation of feature annotation.</text>
</comment>
<dbReference type="NCBIfam" id="NF004685">
    <property type="entry name" value="PRK06029.1"/>
    <property type="match status" value="1"/>
</dbReference>
<dbReference type="HOGENOM" id="CLU_074522_0_1_2"/>
<evidence type="ECO:0000256" key="2">
    <source>
        <dbReference type="ARBA" id="ARBA00022630"/>
    </source>
</evidence>
<feature type="binding site" evidence="6">
    <location>
        <position position="144"/>
    </location>
    <ligand>
        <name>FMN</name>
        <dbReference type="ChEBI" id="CHEBI:58210"/>
    </ligand>
</feature>
<feature type="domain" description="Flavoprotein" evidence="7">
    <location>
        <begin position="26"/>
        <end position="194"/>
    </location>
</feature>
<dbReference type="EMBL" id="DP000238">
    <property type="protein sequence ID" value="ABK77534.1"/>
    <property type="molecule type" value="Genomic_DNA"/>
</dbReference>
<keyword evidence="3 6" id="KW-0288">FMN</keyword>
<gene>
    <name evidence="6" type="primary">ubiX</name>
    <name evidence="8" type="ordered locus">CENSYa_0902</name>
</gene>
<evidence type="ECO:0000256" key="5">
    <source>
        <dbReference type="ARBA" id="ARBA00060793"/>
    </source>
</evidence>
<reference evidence="8 9" key="1">
    <citation type="journal article" date="2006" name="Proc. Natl. Acad. Sci. U.S.A.">
        <title>Genomic analysis of the uncultivated marine crenarchaeote Cenarchaeum symbiosum.</title>
        <authorList>
            <person name="Hallam S.J."/>
            <person name="Konstantinidis K.T."/>
            <person name="Putnam N."/>
            <person name="Schleper C."/>
            <person name="Watanabe Y."/>
            <person name="Sugahara J."/>
            <person name="Preston C."/>
            <person name="de la Torre J."/>
            <person name="Richardson P.M."/>
            <person name="DeLong E.F."/>
        </authorList>
    </citation>
    <scope>NUCLEOTIDE SEQUENCE [LARGE SCALE GENOMIC DNA]</scope>
    <source>
        <strain evidence="9">A</strain>
    </source>
</reference>
<dbReference type="SUPFAM" id="SSF52507">
    <property type="entry name" value="Homo-oligomeric flavin-containing Cys decarboxylases, HFCD"/>
    <property type="match status" value="1"/>
</dbReference>
<dbReference type="PATRIC" id="fig|414004.10.peg.833"/>
<feature type="binding site" evidence="6">
    <location>
        <position position="58"/>
    </location>
    <ligand>
        <name>FMN</name>
        <dbReference type="ChEBI" id="CHEBI:58210"/>
    </ligand>
</feature>
<evidence type="ECO:0000313" key="8">
    <source>
        <dbReference type="EMBL" id="ABK77534.1"/>
    </source>
</evidence>
<keyword evidence="8" id="KW-0456">Lyase</keyword>
<proteinExistence type="inferred from homology"/>
<evidence type="ECO:0000256" key="3">
    <source>
        <dbReference type="ARBA" id="ARBA00022643"/>
    </source>
</evidence>
<feature type="binding site" evidence="6">
    <location>
        <position position="174"/>
    </location>
    <ligand>
        <name>dimethylallyl phosphate</name>
        <dbReference type="ChEBI" id="CHEBI:88052"/>
    </ligand>
</feature>
<dbReference type="Proteomes" id="UP000000758">
    <property type="component" value="Chromosome"/>
</dbReference>
<feature type="binding site" evidence="6">
    <location>
        <begin position="32"/>
        <end position="34"/>
    </location>
    <ligand>
        <name>FMN</name>
        <dbReference type="ChEBI" id="CHEBI:58210"/>
    </ligand>
</feature>
<name>A0RW17_CENSY</name>
<dbReference type="GO" id="GO:0106141">
    <property type="term" value="F:flavin prenyltransferase activity"/>
    <property type="evidence" value="ECO:0007669"/>
    <property type="project" value="UniProtKB-EC"/>
</dbReference>
<dbReference type="FunFam" id="3.40.50.1950:FF:000001">
    <property type="entry name" value="Flavin prenyltransferase UbiX"/>
    <property type="match status" value="1"/>
</dbReference>
<comment type="catalytic activity">
    <reaction evidence="6">
        <text>dimethylallyl phosphate + FMNH2 = prenylated FMNH2 + phosphate</text>
        <dbReference type="Rhea" id="RHEA:37743"/>
        <dbReference type="ChEBI" id="CHEBI:43474"/>
        <dbReference type="ChEBI" id="CHEBI:57618"/>
        <dbReference type="ChEBI" id="CHEBI:87467"/>
        <dbReference type="ChEBI" id="CHEBI:88052"/>
        <dbReference type="EC" id="2.5.1.129"/>
    </reaction>
</comment>
<sequence>MCDADTRYTGAQTAKIRAIITQAVELVIGISGSTGVIYGIRMLEVLRELGIHTHLIMSEWGAKCIPMETSYTAEQVASLAGTVSGAHNMAASVSSGTHRTGGMIIAPCSMKTLSSIANGYDETLLSRAAGVTIKESRKLVLMARESPLSAIHLENMLKLARLGVVILPPMAEFYTRPGSVSDMVDHGVGKCLDQFGIEHDLYPRWGKGPADSA</sequence>
<keyword evidence="4 6" id="KW-0808">Transferase</keyword>
<feature type="binding site" evidence="6">
    <location>
        <position position="190"/>
    </location>
    <ligand>
        <name>dimethylallyl phosphate</name>
        <dbReference type="ChEBI" id="CHEBI:88052"/>
    </ligand>
</feature>
<feature type="binding site" evidence="6">
    <location>
        <begin position="109"/>
        <end position="112"/>
    </location>
    <ligand>
        <name>FMN</name>
        <dbReference type="ChEBI" id="CHEBI:58210"/>
    </ligand>
</feature>
<comment type="similarity">
    <text evidence="5 6">Belongs to the UbiX/PAD1 family.</text>
</comment>
<organism evidence="8 9">
    <name type="scientific">Cenarchaeum symbiosum (strain A)</name>
    <dbReference type="NCBI Taxonomy" id="414004"/>
    <lineage>
        <taxon>Archaea</taxon>
        <taxon>Nitrososphaerota</taxon>
        <taxon>Candidatus Cenarchaeales</taxon>
        <taxon>Candidatus Cenarchaeaceae</taxon>
        <taxon>Candidatus Cenarchaeum</taxon>
    </lineage>
</organism>
<evidence type="ECO:0000313" key="9">
    <source>
        <dbReference type="Proteomes" id="UP000000758"/>
    </source>
</evidence>
<dbReference type="PANTHER" id="PTHR43374:SF1">
    <property type="entry name" value="FLAVIN PRENYLTRANSFERASE PAD1, MITOCHONDRIAL"/>
    <property type="match status" value="1"/>
</dbReference>
<dbReference type="InterPro" id="IPR036551">
    <property type="entry name" value="Flavin_trans-like"/>
</dbReference>
<protein>
    <recommendedName>
        <fullName evidence="6">Flavin prenyltransferase UbiX</fullName>
        <ecNumber evidence="6">2.5.1.129</ecNumber>
    </recommendedName>
</protein>
<dbReference type="PANTHER" id="PTHR43374">
    <property type="entry name" value="FLAVIN PRENYLTRANSFERASE"/>
    <property type="match status" value="1"/>
</dbReference>
<evidence type="ECO:0000259" key="7">
    <source>
        <dbReference type="Pfam" id="PF02441"/>
    </source>
</evidence>